<dbReference type="Pfam" id="PF00465">
    <property type="entry name" value="Fe-ADH"/>
    <property type="match status" value="1"/>
</dbReference>
<keyword evidence="1" id="KW-0560">Oxidoreductase</keyword>
<evidence type="ECO:0000259" key="2">
    <source>
        <dbReference type="Pfam" id="PF00465"/>
    </source>
</evidence>
<keyword evidence="6" id="KW-1185">Reference proteome</keyword>
<dbReference type="GO" id="GO:1990362">
    <property type="term" value="F:butanol dehydrogenase (NAD+) activity"/>
    <property type="evidence" value="ECO:0007669"/>
    <property type="project" value="InterPro"/>
</dbReference>
<dbReference type="SUPFAM" id="SSF56796">
    <property type="entry name" value="Dehydroquinate synthase-like"/>
    <property type="match status" value="1"/>
</dbReference>
<dbReference type="InterPro" id="IPR056798">
    <property type="entry name" value="ADH_Fe_C"/>
</dbReference>
<comment type="caution">
    <text evidence="4">The sequence shown here is derived from an EMBL/GenBank/DDBJ whole genome shotgun (WGS) entry which is preliminary data.</text>
</comment>
<dbReference type="GO" id="GO:0046872">
    <property type="term" value="F:metal ion binding"/>
    <property type="evidence" value="ECO:0007669"/>
    <property type="project" value="InterPro"/>
</dbReference>
<evidence type="ECO:0000313" key="6">
    <source>
        <dbReference type="Proteomes" id="UP001642409"/>
    </source>
</evidence>
<reference evidence="4" key="1">
    <citation type="submission" date="2023-06" db="EMBL/GenBank/DDBJ databases">
        <authorList>
            <person name="Kurt Z."/>
        </authorList>
    </citation>
    <scope>NUCLEOTIDE SEQUENCE</scope>
</reference>
<dbReference type="PANTHER" id="PTHR43633">
    <property type="entry name" value="ALCOHOL DEHYDROGENASE YQHD"/>
    <property type="match status" value="1"/>
</dbReference>
<dbReference type="InterPro" id="IPR044731">
    <property type="entry name" value="BDH-like"/>
</dbReference>
<dbReference type="GO" id="GO:0005829">
    <property type="term" value="C:cytosol"/>
    <property type="evidence" value="ECO:0007669"/>
    <property type="project" value="TreeGrafter"/>
</dbReference>
<dbReference type="InterPro" id="IPR018211">
    <property type="entry name" value="ADH_Fe_CS"/>
</dbReference>
<evidence type="ECO:0000313" key="4">
    <source>
        <dbReference type="EMBL" id="CAI9915771.1"/>
    </source>
</evidence>
<dbReference type="FunFam" id="3.40.50.1970:FF:000003">
    <property type="entry name" value="Alcohol dehydrogenase, iron-containing"/>
    <property type="match status" value="1"/>
</dbReference>
<gene>
    <name evidence="4" type="ORF">HINF_LOCUS3416</name>
    <name evidence="5" type="ORF">HINF_LOCUS60304</name>
</gene>
<dbReference type="PANTHER" id="PTHR43633:SF1">
    <property type="entry name" value="ALCOHOL DEHYDROGENASE YQHD"/>
    <property type="match status" value="1"/>
</dbReference>
<dbReference type="Gene3D" id="3.40.50.1970">
    <property type="match status" value="1"/>
</dbReference>
<organism evidence="4">
    <name type="scientific">Hexamita inflata</name>
    <dbReference type="NCBI Taxonomy" id="28002"/>
    <lineage>
        <taxon>Eukaryota</taxon>
        <taxon>Metamonada</taxon>
        <taxon>Diplomonadida</taxon>
        <taxon>Hexamitidae</taxon>
        <taxon>Hexamitinae</taxon>
        <taxon>Hexamita</taxon>
    </lineage>
</organism>
<dbReference type="Pfam" id="PF25137">
    <property type="entry name" value="ADH_Fe_C"/>
    <property type="match status" value="1"/>
</dbReference>
<dbReference type="AlphaFoldDB" id="A0AA86NAL2"/>
<dbReference type="Proteomes" id="UP001642409">
    <property type="component" value="Unassembled WGS sequence"/>
</dbReference>
<proteinExistence type="predicted"/>
<evidence type="ECO:0000259" key="3">
    <source>
        <dbReference type="Pfam" id="PF25137"/>
    </source>
</evidence>
<feature type="domain" description="Fe-containing alcohol dehydrogenase-like C-terminal" evidence="3">
    <location>
        <begin position="197"/>
        <end position="353"/>
    </location>
</feature>
<protein>
    <submittedName>
        <fullName evidence="4">Alcohol dehydrogenase</fullName>
    </submittedName>
    <submittedName>
        <fullName evidence="5">Alcohol_dehydrogenase</fullName>
    </submittedName>
</protein>
<sequence>MSIENFQWYNPTKLIVKHDASAEIADHIAADGIKSVLLVYGQNSVKKIGLYDKVVAALKAKGIQIFELSGIRANPEIKTVVKGIDICRANSIQAVLPLGGGSTYDSCKAIAVGALFDESVKSSQIWECYEGSRPVTKALPIYGVLTISATGSEMNDGGVVQDDEQKKKWSFNSVHCFPKVSIVDPKVQANLPWYQQVNGFVDAFIHTCEFLTVVEEPETVETTYAIDISLLRSIIKAGDKLQKDTNDHVARANFIWAGTCALNQLSGVAMKGGDWAVHLLEHAMGAIDPKISHGAGLGVAFPAFVRANAERGLRLKTYDRIAREVFGKQGWQGLIEGFQAQLKKWGHPTSLNELFGRTMGEAERNELLKVYMMRPVCGYYPTGCLPEDIARDAYKYM</sequence>
<dbReference type="GO" id="GO:1990002">
    <property type="term" value="F:methylglyoxal reductase (NADPH) (acetol producing) activity"/>
    <property type="evidence" value="ECO:0007669"/>
    <property type="project" value="TreeGrafter"/>
</dbReference>
<evidence type="ECO:0000313" key="5">
    <source>
        <dbReference type="EMBL" id="CAL6081355.1"/>
    </source>
</evidence>
<dbReference type="InterPro" id="IPR001670">
    <property type="entry name" value="ADH_Fe/GldA"/>
</dbReference>
<dbReference type="GO" id="GO:0008106">
    <property type="term" value="F:alcohol dehydrogenase (NADP+) activity"/>
    <property type="evidence" value="ECO:0007669"/>
    <property type="project" value="TreeGrafter"/>
</dbReference>
<evidence type="ECO:0000256" key="1">
    <source>
        <dbReference type="ARBA" id="ARBA00023002"/>
    </source>
</evidence>
<dbReference type="EMBL" id="CAXDID020000352">
    <property type="protein sequence ID" value="CAL6081355.1"/>
    <property type="molecule type" value="Genomic_DNA"/>
</dbReference>
<dbReference type="EMBL" id="CATOUU010000077">
    <property type="protein sequence ID" value="CAI9915771.1"/>
    <property type="molecule type" value="Genomic_DNA"/>
</dbReference>
<accession>A0AA86NAL2</accession>
<feature type="domain" description="Alcohol dehydrogenase iron-type/glycerol dehydrogenase GldA" evidence="2">
    <location>
        <begin position="11"/>
        <end position="185"/>
    </location>
</feature>
<reference evidence="5 6" key="2">
    <citation type="submission" date="2024-07" db="EMBL/GenBank/DDBJ databases">
        <authorList>
            <person name="Akdeniz Z."/>
        </authorList>
    </citation>
    <scope>NUCLEOTIDE SEQUENCE [LARGE SCALE GENOMIC DNA]</scope>
</reference>
<name>A0AA86NAL2_9EUKA</name>
<dbReference type="Gene3D" id="1.20.1090.10">
    <property type="entry name" value="Dehydroquinate synthase-like - alpha domain"/>
    <property type="match status" value="1"/>
</dbReference>
<dbReference type="PROSITE" id="PS00913">
    <property type="entry name" value="ADH_IRON_1"/>
    <property type="match status" value="1"/>
</dbReference>
<dbReference type="CDD" id="cd08187">
    <property type="entry name" value="BDH"/>
    <property type="match status" value="1"/>
</dbReference>